<dbReference type="InterPro" id="IPR009056">
    <property type="entry name" value="Cyt_c-like_dom"/>
</dbReference>
<keyword evidence="1 4" id="KW-0349">Heme</keyword>
<dbReference type="Proteomes" id="UP000319771">
    <property type="component" value="Unassembled WGS sequence"/>
</dbReference>
<dbReference type="Pfam" id="PF21419">
    <property type="entry name" value="RoxA-like_Cyt-c"/>
    <property type="match status" value="1"/>
</dbReference>
<dbReference type="InterPro" id="IPR051395">
    <property type="entry name" value="Cytochrome_c_Peroxidase/MauG"/>
</dbReference>
<dbReference type="GO" id="GO:0020037">
    <property type="term" value="F:heme binding"/>
    <property type="evidence" value="ECO:0007669"/>
    <property type="project" value="InterPro"/>
</dbReference>
<dbReference type="PANTHER" id="PTHR30600">
    <property type="entry name" value="CYTOCHROME C PEROXIDASE-RELATED"/>
    <property type="match status" value="1"/>
</dbReference>
<accession>A0A538UDP8</accession>
<reference evidence="7 8" key="1">
    <citation type="journal article" date="2019" name="Nat. Microbiol.">
        <title>Mediterranean grassland soil C-N compound turnover is dependent on rainfall and depth, and is mediated by genomically divergent microorganisms.</title>
        <authorList>
            <person name="Diamond S."/>
            <person name="Andeer P.F."/>
            <person name="Li Z."/>
            <person name="Crits-Christoph A."/>
            <person name="Burstein D."/>
            <person name="Anantharaman K."/>
            <person name="Lane K.R."/>
            <person name="Thomas B.C."/>
            <person name="Pan C."/>
            <person name="Northen T.R."/>
            <person name="Banfield J.F."/>
        </authorList>
    </citation>
    <scope>NUCLEOTIDE SEQUENCE [LARGE SCALE GENOMIC DNA]</scope>
    <source>
        <strain evidence="7">WS_11</strain>
    </source>
</reference>
<dbReference type="GO" id="GO:0004130">
    <property type="term" value="F:cytochrome-c peroxidase activity"/>
    <property type="evidence" value="ECO:0007669"/>
    <property type="project" value="TreeGrafter"/>
</dbReference>
<dbReference type="PROSITE" id="PS51007">
    <property type="entry name" value="CYTC"/>
    <property type="match status" value="1"/>
</dbReference>
<evidence type="ECO:0000256" key="1">
    <source>
        <dbReference type="ARBA" id="ARBA00022617"/>
    </source>
</evidence>
<evidence type="ECO:0000259" key="6">
    <source>
        <dbReference type="PROSITE" id="PS51007"/>
    </source>
</evidence>
<feature type="domain" description="Cytochrome c" evidence="6">
    <location>
        <begin position="375"/>
        <end position="564"/>
    </location>
</feature>
<feature type="chain" id="PRO_5022170326" evidence="5">
    <location>
        <begin position="22"/>
        <end position="564"/>
    </location>
</feature>
<name>A0A538UDP8_UNCEI</name>
<keyword evidence="3 4" id="KW-0408">Iron</keyword>
<evidence type="ECO:0000256" key="2">
    <source>
        <dbReference type="ARBA" id="ARBA00022723"/>
    </source>
</evidence>
<evidence type="ECO:0000313" key="7">
    <source>
        <dbReference type="EMBL" id="TMQ74032.1"/>
    </source>
</evidence>
<dbReference type="InterPro" id="IPR036909">
    <property type="entry name" value="Cyt_c-like_dom_sf"/>
</dbReference>
<sequence>MNGSLPGLARRILAASLVLCAAGCAALSHMSGSSSDLRAMRHGAGHPADLGQARFVFDDFGSLNTRTLETYASPWKLYTTAVLMIEAPRLGLPVERSSLRPVLEQFGFFFPDSIGNWDPRGGPAPAFAGPLGSTRAMTHGWIPWLRLEVRNTGCAACHGGRLYDAQGMPTRTAWIGLPNTWIDLEGYSESTFAGLKLGMRDEHAFLETMERVYPEMSWGERFVYRHAVVPRLRRALKDIVAARDRALVFDNGGPGLANGVASLKYQLGIISKRDYAAQEMEIVSIPDLSDRALRSSLLVDGTYAVRGDTRFRSLTWAQAPPDPLARLADIVSYFTITTSGNDAATAERMTPRVQEALRSLANYAPPRFPGTVDDSLAARGREVFTTRCSGCHGRYEAGAMRPRLAEFPNRLVPSERIGTDSLRWRSVDDSVLRWQARNPSHPIVRHIEIARTGGYVAPILTGVWATAPYLHNGSVPTVWALMHPDERPARFEVGGHRLDYARMGIALEPDSAGVWRHPRGDRPGSRPVVYDTAQLGRGNGGHRFPFRAMSEEEKAAVLEYLKTL</sequence>
<dbReference type="GO" id="GO:0046872">
    <property type="term" value="F:metal ion binding"/>
    <property type="evidence" value="ECO:0007669"/>
    <property type="project" value="UniProtKB-KW"/>
</dbReference>
<dbReference type="GO" id="GO:0009055">
    <property type="term" value="F:electron transfer activity"/>
    <property type="evidence" value="ECO:0007669"/>
    <property type="project" value="InterPro"/>
</dbReference>
<dbReference type="AlphaFoldDB" id="A0A538UDP8"/>
<feature type="signal peptide" evidence="5">
    <location>
        <begin position="1"/>
        <end position="21"/>
    </location>
</feature>
<keyword evidence="2 4" id="KW-0479">Metal-binding</keyword>
<gene>
    <name evidence="7" type="ORF">E6K81_01720</name>
</gene>
<evidence type="ECO:0000256" key="4">
    <source>
        <dbReference type="PROSITE-ProRule" id="PRU00433"/>
    </source>
</evidence>
<organism evidence="7 8">
    <name type="scientific">Eiseniibacteriota bacterium</name>
    <dbReference type="NCBI Taxonomy" id="2212470"/>
    <lineage>
        <taxon>Bacteria</taxon>
        <taxon>Candidatus Eiseniibacteriota</taxon>
    </lineage>
</organism>
<comment type="caution">
    <text evidence="7">The sequence shown here is derived from an EMBL/GenBank/DDBJ whole genome shotgun (WGS) entry which is preliminary data.</text>
</comment>
<dbReference type="EMBL" id="VBPB01000021">
    <property type="protein sequence ID" value="TMQ74032.1"/>
    <property type="molecule type" value="Genomic_DNA"/>
</dbReference>
<dbReference type="PANTHER" id="PTHR30600:SF9">
    <property type="entry name" value="BLR7738 PROTEIN"/>
    <property type="match status" value="1"/>
</dbReference>
<evidence type="ECO:0000313" key="8">
    <source>
        <dbReference type="Proteomes" id="UP000319771"/>
    </source>
</evidence>
<dbReference type="SUPFAM" id="SSF46626">
    <property type="entry name" value="Cytochrome c"/>
    <property type="match status" value="1"/>
</dbReference>
<keyword evidence="5" id="KW-0732">Signal</keyword>
<protein>
    <submittedName>
        <fullName evidence="7">Cytochrome c</fullName>
    </submittedName>
</protein>
<evidence type="ECO:0000256" key="5">
    <source>
        <dbReference type="SAM" id="SignalP"/>
    </source>
</evidence>
<dbReference type="Gene3D" id="1.10.760.10">
    <property type="entry name" value="Cytochrome c-like domain"/>
    <property type="match status" value="1"/>
</dbReference>
<proteinExistence type="predicted"/>
<evidence type="ECO:0000256" key="3">
    <source>
        <dbReference type="ARBA" id="ARBA00023004"/>
    </source>
</evidence>